<feature type="compositionally biased region" description="Gly residues" evidence="7">
    <location>
        <begin position="88"/>
        <end position="104"/>
    </location>
</feature>
<dbReference type="GO" id="GO:0016020">
    <property type="term" value="C:membrane"/>
    <property type="evidence" value="ECO:0007669"/>
    <property type="project" value="UniProtKB-SubCell"/>
</dbReference>
<dbReference type="PANTHER" id="PTHR11266">
    <property type="entry name" value="PEROXISOMAL MEMBRANE PROTEIN 2, PXMP2 MPV17"/>
    <property type="match status" value="1"/>
</dbReference>
<comment type="subcellular location">
    <subcellularLocation>
        <location evidence="1">Membrane</location>
        <topology evidence="1">Multi-pass membrane protein</topology>
    </subcellularLocation>
</comment>
<dbReference type="InterPro" id="IPR007248">
    <property type="entry name" value="Mpv17_PMP22"/>
</dbReference>
<evidence type="ECO:0000256" key="3">
    <source>
        <dbReference type="ARBA" id="ARBA00022692"/>
    </source>
</evidence>
<keyword evidence="4 6" id="KW-1133">Transmembrane helix</keyword>
<dbReference type="Proteomes" id="UP001301350">
    <property type="component" value="Unassembled WGS sequence"/>
</dbReference>
<accession>A0AAV9J2W9</accession>
<sequence>MFVTAGWCTGCLSFGVAPRRAPSGNICCASGSPRSLSSSRILASLQRRAVARPVGWPEVTANPRRGVCYAQAGRALRSDDARDDSSGSGSGGGGGGSGSGSGGGDGDDATPPAPRLPPLMALVEAYTRQVRLRPIRTKALSTGIINFLADAVAQWLEARHSTDGGDGFHWNARRSLSFGAIGLLYVGPALHGWFAFLERLLPAGRWVPLAKLALDQLGFAVVINTSLLWLLAWMEGSGGGAAGAWRLARPRIKPTLLGNWRVWPAAQLVNFTLIPPAFQVLYINFISFGWTIYLSELAHASPEESGQSGKRKAPAH</sequence>
<evidence type="ECO:0000256" key="2">
    <source>
        <dbReference type="ARBA" id="ARBA00006824"/>
    </source>
</evidence>
<keyword evidence="3 6" id="KW-0812">Transmembrane</keyword>
<proteinExistence type="inferred from homology"/>
<evidence type="ECO:0000256" key="6">
    <source>
        <dbReference type="RuleBase" id="RU363053"/>
    </source>
</evidence>
<evidence type="ECO:0000256" key="1">
    <source>
        <dbReference type="ARBA" id="ARBA00004141"/>
    </source>
</evidence>
<feature type="transmembrane region" description="Helical" evidence="6">
    <location>
        <begin position="216"/>
        <end position="234"/>
    </location>
</feature>
<reference evidence="8 9" key="1">
    <citation type="submission" date="2022-07" db="EMBL/GenBank/DDBJ databases">
        <title>Genome-wide signatures of adaptation to extreme environments.</title>
        <authorList>
            <person name="Cho C.H."/>
            <person name="Yoon H.S."/>
        </authorList>
    </citation>
    <scope>NUCLEOTIDE SEQUENCE [LARGE SCALE GENOMIC DNA]</scope>
    <source>
        <strain evidence="8 9">DBV 063 E5</strain>
    </source>
</reference>
<name>A0AAV9J2W9_CYACA</name>
<feature type="region of interest" description="Disordered" evidence="7">
    <location>
        <begin position="76"/>
        <end position="114"/>
    </location>
</feature>
<evidence type="ECO:0000313" key="9">
    <source>
        <dbReference type="Proteomes" id="UP001301350"/>
    </source>
</evidence>
<dbReference type="AlphaFoldDB" id="A0AAV9J2W9"/>
<organism evidence="8 9">
    <name type="scientific">Cyanidium caldarium</name>
    <name type="common">Red alga</name>
    <dbReference type="NCBI Taxonomy" id="2771"/>
    <lineage>
        <taxon>Eukaryota</taxon>
        <taxon>Rhodophyta</taxon>
        <taxon>Bangiophyceae</taxon>
        <taxon>Cyanidiales</taxon>
        <taxon>Cyanidiaceae</taxon>
        <taxon>Cyanidium</taxon>
    </lineage>
</organism>
<evidence type="ECO:0000256" key="7">
    <source>
        <dbReference type="SAM" id="MobiDB-lite"/>
    </source>
</evidence>
<evidence type="ECO:0000313" key="8">
    <source>
        <dbReference type="EMBL" id="KAK4538398.1"/>
    </source>
</evidence>
<comment type="caution">
    <text evidence="8">The sequence shown here is derived from an EMBL/GenBank/DDBJ whole genome shotgun (WGS) entry which is preliminary data.</text>
</comment>
<protein>
    <submittedName>
        <fullName evidence="8">Uncharacterized protein</fullName>
    </submittedName>
</protein>
<evidence type="ECO:0000256" key="5">
    <source>
        <dbReference type="ARBA" id="ARBA00023136"/>
    </source>
</evidence>
<feature type="transmembrane region" description="Helical" evidence="6">
    <location>
        <begin position="176"/>
        <end position="196"/>
    </location>
</feature>
<evidence type="ECO:0000256" key="4">
    <source>
        <dbReference type="ARBA" id="ARBA00022989"/>
    </source>
</evidence>
<dbReference type="EMBL" id="JANCYW010000017">
    <property type="protein sequence ID" value="KAK4538398.1"/>
    <property type="molecule type" value="Genomic_DNA"/>
</dbReference>
<comment type="similarity">
    <text evidence="2 6">Belongs to the peroxisomal membrane protein PXMP2/4 family.</text>
</comment>
<keyword evidence="9" id="KW-1185">Reference proteome</keyword>
<keyword evidence="5 6" id="KW-0472">Membrane</keyword>
<dbReference type="Pfam" id="PF04117">
    <property type="entry name" value="Mpv17_PMP22"/>
    <property type="match status" value="1"/>
</dbReference>
<dbReference type="GO" id="GO:0005737">
    <property type="term" value="C:cytoplasm"/>
    <property type="evidence" value="ECO:0007669"/>
    <property type="project" value="TreeGrafter"/>
</dbReference>
<feature type="compositionally biased region" description="Basic and acidic residues" evidence="7">
    <location>
        <begin position="76"/>
        <end position="85"/>
    </location>
</feature>
<gene>
    <name evidence="8" type="ORF">CDCA_CDCA17G4423</name>
</gene>